<evidence type="ECO:0000256" key="3">
    <source>
        <dbReference type="SAM" id="MobiDB-lite"/>
    </source>
</evidence>
<protein>
    <recommendedName>
        <fullName evidence="6">NmrA-like domain-containing protein</fullName>
    </recommendedName>
</protein>
<dbReference type="PANTHER" id="PTHR42748">
    <property type="entry name" value="NITROGEN METABOLITE REPRESSION PROTEIN NMRA FAMILY MEMBER"/>
    <property type="match status" value="1"/>
</dbReference>
<dbReference type="HOGENOM" id="CLU_525987_0_0_1"/>
<evidence type="ECO:0008006" key="6">
    <source>
        <dbReference type="Google" id="ProtNLM"/>
    </source>
</evidence>
<dbReference type="OrthoDB" id="300709at2759"/>
<comment type="caution">
    <text evidence="4">The sequence shown here is derived from an EMBL/GenBank/DDBJ whole genome shotgun (WGS) entry which is preliminary data.</text>
</comment>
<dbReference type="GeneID" id="25986176"/>
<dbReference type="GO" id="GO:0005634">
    <property type="term" value="C:nucleus"/>
    <property type="evidence" value="ECO:0007669"/>
    <property type="project" value="TreeGrafter"/>
</dbReference>
<organism evidence="4 5">
    <name type="scientific">Trichosporon asahii var. asahii (strain ATCC 90039 / CBS 2479 / JCM 2466 / KCTC 7840 / NBRC 103889/ NCYC 2677 / UAMH 7654)</name>
    <name type="common">Yeast</name>
    <dbReference type="NCBI Taxonomy" id="1186058"/>
    <lineage>
        <taxon>Eukaryota</taxon>
        <taxon>Fungi</taxon>
        <taxon>Dikarya</taxon>
        <taxon>Basidiomycota</taxon>
        <taxon>Agaricomycotina</taxon>
        <taxon>Tremellomycetes</taxon>
        <taxon>Trichosporonales</taxon>
        <taxon>Trichosporonaceae</taxon>
        <taxon>Trichosporon</taxon>
    </lineage>
</organism>
<feature type="compositionally biased region" description="Low complexity" evidence="3">
    <location>
        <begin position="85"/>
        <end position="98"/>
    </location>
</feature>
<evidence type="ECO:0000313" key="4">
    <source>
        <dbReference type="EMBL" id="EJT48380.1"/>
    </source>
</evidence>
<dbReference type="InterPro" id="IPR051164">
    <property type="entry name" value="NmrA-like_oxidored"/>
</dbReference>
<evidence type="ECO:0000313" key="5">
    <source>
        <dbReference type="Proteomes" id="UP000002748"/>
    </source>
</evidence>
<dbReference type="PANTHER" id="PTHR42748:SF30">
    <property type="entry name" value="NMRA-LIKE DOMAIN-CONTAINING PROTEIN"/>
    <property type="match status" value="1"/>
</dbReference>
<name>J4UBV3_TRIAS</name>
<dbReference type="EMBL" id="ALBS01000206">
    <property type="protein sequence ID" value="EJT48380.1"/>
    <property type="molecule type" value="Genomic_DNA"/>
</dbReference>
<dbReference type="AlphaFoldDB" id="J4UBV3"/>
<reference evidence="4 5" key="1">
    <citation type="journal article" date="2012" name="Eukaryot. Cell">
        <title>Draft genome sequence of CBS 2479, the standard type strain of Trichosporon asahii.</title>
        <authorList>
            <person name="Yang R.Y."/>
            <person name="Li H.T."/>
            <person name="Zhu H."/>
            <person name="Zhou G.P."/>
            <person name="Wang M."/>
            <person name="Wang L."/>
        </authorList>
    </citation>
    <scope>NUCLEOTIDE SEQUENCE [LARGE SCALE GENOMIC DNA]</scope>
    <source>
        <strain evidence="5">ATCC 90039 / CBS 2479 / JCM 2466 / KCTC 7840 / NCYC 2677 / UAMH 7654</strain>
    </source>
</reference>
<dbReference type="GO" id="GO:0016491">
    <property type="term" value="F:oxidoreductase activity"/>
    <property type="evidence" value="ECO:0007669"/>
    <property type="project" value="UniProtKB-KW"/>
</dbReference>
<evidence type="ECO:0000256" key="1">
    <source>
        <dbReference type="ARBA" id="ARBA00022857"/>
    </source>
</evidence>
<keyword evidence="2" id="KW-0560">Oxidoreductase</keyword>
<evidence type="ECO:0000256" key="2">
    <source>
        <dbReference type="ARBA" id="ARBA00023002"/>
    </source>
</evidence>
<feature type="compositionally biased region" description="Low complexity" evidence="3">
    <location>
        <begin position="36"/>
        <end position="52"/>
    </location>
</feature>
<proteinExistence type="predicted"/>
<dbReference type="InterPro" id="IPR036291">
    <property type="entry name" value="NAD(P)-bd_dom_sf"/>
</dbReference>
<dbReference type="Proteomes" id="UP000002748">
    <property type="component" value="Unassembled WGS sequence"/>
</dbReference>
<dbReference type="VEuPathDB" id="FungiDB:A1Q1_02663"/>
<dbReference type="Gene3D" id="3.40.50.720">
    <property type="entry name" value="NAD(P)-binding Rossmann-like Domain"/>
    <property type="match status" value="1"/>
</dbReference>
<dbReference type="KEGG" id="tasa:A1Q1_02663"/>
<dbReference type="SUPFAM" id="SSF51735">
    <property type="entry name" value="NAD(P)-binding Rossmann-fold domains"/>
    <property type="match status" value="1"/>
</dbReference>
<feature type="compositionally biased region" description="Low complexity" evidence="3">
    <location>
        <begin position="107"/>
        <end position="116"/>
    </location>
</feature>
<dbReference type="RefSeq" id="XP_014179399.1">
    <property type="nucleotide sequence ID" value="XM_014323924.1"/>
</dbReference>
<feature type="region of interest" description="Disordered" evidence="3">
    <location>
        <begin position="72"/>
        <end position="138"/>
    </location>
</feature>
<feature type="region of interest" description="Disordered" evidence="3">
    <location>
        <begin position="1"/>
        <end position="52"/>
    </location>
</feature>
<sequence length="518" mass="56976">MTANVARPIPQRQPSSPVTHSAPRPIPAANGRRRSASASSSGSHNGSYKSSSLSQFVDSRFLGSCATTTPFSFLEEEEEREAESEASSPPLAASLPRPSSSPPSPGPLNGSQNSPPTASRSPVAATHGTNTPARRTSSKRWHRLFDFDHVLGALDPARLASATAPDPIPIAVFGAETEEGIALCRQLLAARCWALVALMVDDSGPEANELRAANVPVIQVDMDDPTSYGKHLMNMRAVYLSTNGEFSSAPIDLRSAIRSRTALMCQALGMELTTVLKLHAILQHQPEPARTQIARQADACQLSKALNACQEAKVGHVVFRVTACGQEVVEGVLGRPKKVMEAQAELWKRGIAHTVLHTTVPYGRVREWLRRDGDRWILECPIPDDIKMPMYALEQTGLYVINTLKAHLCSKQRRYPGEDVHAIGEWLTPLEIAKKIQKISKIPVDTAHVSLAEFASLETHERLTVRWDAWNQLITGEYQNEYGEYGKQTRSAITGVDQMTFDEWMSQDPEIHRMMKQV</sequence>
<gene>
    <name evidence="4" type="ORF">A1Q1_02663</name>
</gene>
<keyword evidence="1" id="KW-0521">NADP</keyword>
<feature type="compositionally biased region" description="Acidic residues" evidence="3">
    <location>
        <begin position="74"/>
        <end position="84"/>
    </location>
</feature>
<accession>J4UBV3</accession>